<sequence length="149" mass="16630">MKVPVLCTCLLLVCVELACHFTEASPFRKPGKPSDVDEKAEHSALSPYGQKSMGVSISDVGPFTESPAFFFIDATLGSKKNTENTIRTLLGKFMDRDKTTGKYKTHLASNTLKNQNYKEGRASHTRKRRSVPDDDMVLVVRENKNDMTD</sequence>
<feature type="signal peptide" evidence="2">
    <location>
        <begin position="1"/>
        <end position="24"/>
    </location>
</feature>
<evidence type="ECO:0000313" key="4">
    <source>
        <dbReference type="RefSeq" id="XP_005100608.1"/>
    </source>
</evidence>
<feature type="region of interest" description="Disordered" evidence="1">
    <location>
        <begin position="28"/>
        <end position="51"/>
    </location>
</feature>
<dbReference type="Proteomes" id="UP000694888">
    <property type="component" value="Unplaced"/>
</dbReference>
<dbReference type="RefSeq" id="XP_005100608.1">
    <property type="nucleotide sequence ID" value="XM_005100551.3"/>
</dbReference>
<accession>A0ABM0JSP4</accession>
<dbReference type="GeneID" id="101855570"/>
<proteinExistence type="predicted"/>
<feature type="chain" id="PRO_5046961163" evidence="2">
    <location>
        <begin position="25"/>
        <end position="149"/>
    </location>
</feature>
<keyword evidence="3" id="KW-1185">Reference proteome</keyword>
<evidence type="ECO:0000313" key="3">
    <source>
        <dbReference type="Proteomes" id="UP000694888"/>
    </source>
</evidence>
<name>A0ABM0JSP4_APLCA</name>
<organism evidence="3 4">
    <name type="scientific">Aplysia californica</name>
    <name type="common">California sea hare</name>
    <dbReference type="NCBI Taxonomy" id="6500"/>
    <lineage>
        <taxon>Eukaryota</taxon>
        <taxon>Metazoa</taxon>
        <taxon>Spiralia</taxon>
        <taxon>Lophotrochozoa</taxon>
        <taxon>Mollusca</taxon>
        <taxon>Gastropoda</taxon>
        <taxon>Heterobranchia</taxon>
        <taxon>Euthyneura</taxon>
        <taxon>Tectipleura</taxon>
        <taxon>Aplysiida</taxon>
        <taxon>Aplysioidea</taxon>
        <taxon>Aplysiidae</taxon>
        <taxon>Aplysia</taxon>
    </lineage>
</organism>
<evidence type="ECO:0000256" key="2">
    <source>
        <dbReference type="SAM" id="SignalP"/>
    </source>
</evidence>
<evidence type="ECO:0000256" key="1">
    <source>
        <dbReference type="SAM" id="MobiDB-lite"/>
    </source>
</evidence>
<protein>
    <submittedName>
        <fullName evidence="4">Uncharacterized protein LOC101855570</fullName>
    </submittedName>
</protein>
<reference evidence="4" key="1">
    <citation type="submission" date="2025-08" db="UniProtKB">
        <authorList>
            <consortium name="RefSeq"/>
        </authorList>
    </citation>
    <scope>IDENTIFICATION</scope>
</reference>
<gene>
    <name evidence="4" type="primary">LOC101855570</name>
</gene>
<keyword evidence="2" id="KW-0732">Signal</keyword>
<feature type="compositionally biased region" description="Basic and acidic residues" evidence="1">
    <location>
        <begin position="32"/>
        <end position="42"/>
    </location>
</feature>